<dbReference type="Gene3D" id="3.40.50.12480">
    <property type="match status" value="2"/>
</dbReference>
<dbReference type="Gene3D" id="3.80.10.10">
    <property type="entry name" value="Ribonuclease Inhibitor"/>
    <property type="match status" value="3"/>
</dbReference>
<feature type="signal peptide" evidence="1">
    <location>
        <begin position="1"/>
        <end position="21"/>
    </location>
</feature>
<dbReference type="PANTHER" id="PTHR45661:SF3">
    <property type="entry name" value="IG-LIKE DOMAIN-CONTAINING PROTEIN"/>
    <property type="match status" value="1"/>
</dbReference>
<dbReference type="PANTHER" id="PTHR45661">
    <property type="entry name" value="SURFACE ANTIGEN"/>
    <property type="match status" value="1"/>
</dbReference>
<reference evidence="2" key="1">
    <citation type="submission" date="2020-10" db="EMBL/GenBank/DDBJ databases">
        <authorList>
            <person name="Gilroy R."/>
        </authorList>
    </citation>
    <scope>NUCLEOTIDE SEQUENCE</scope>
    <source>
        <strain evidence="2">3924</strain>
    </source>
</reference>
<dbReference type="SUPFAM" id="SSF52058">
    <property type="entry name" value="L domain-like"/>
    <property type="match status" value="1"/>
</dbReference>
<gene>
    <name evidence="2" type="ORF">IAC51_00830</name>
</gene>
<sequence>MRAKHLILAAVLSVTALCAHAQNGDYNEEQGEGSSEPALTFEYEGMTFVQTEGGERNVALFRMEESYLWAAESDPETGEMPEEVDWVIPGSINAADVNVLSGEIEEGATYTVTEIADCQFISDYGIRSVTIPKSVTKISSFDFMNQTWGANVYEAINVEAGNTAYKSVDGLLFTADGKEVLFTPTFNRRTEQIRIELPDGTESIGDRAFENVRMIYTVVVPPSLREIGNGAFSTQLVSIESNDGLAGLESVGAGALAETRWMEKEGEFPMLGSILVGYKGTERNVTIPDGVKKIGDGALALDYNLNMTSIESVKMPEGLTHIGAEAFASNWDMKEITLPESLKEIGEWAFRGCQNLTAIDIPDGVELIGEGAFARCYYVESLTIGSGVDSIGDYAFSEIEMEGVITVEATEPPRCGDNTFGRYTPGYATLVVPAGSEEAYRTARGWKEFESIASGITEQNGLIYALSDDGTAMVKGFAGDEPITDLTIPEKVTYSEKEYTVTEIGVNAFIDMETIVSVTMPGTIEKIGAYAFTTTGISEVTLPENLKEIGEIAFGGTHLRTVEIPAGVEKIGYGALYCEELESVSVAEGNAAYKAVDGVLYTADGLKLMQYPCAKGEKSYAVPEGVEMIMDAAFAGGIMDGKSALEEVTLPQSLKVIGSVAFIYANLREVTIPDGVDSIGDQAFYGCAELEKLTIGKGLRRFGYDVFSYDGDDDDVVGGGEDEPHPDPGMMVMRKIMASGAKAATSTGDKLTTVVWNAVRANDLGEDSYDSPFYGREAITDVTFGEEVEYIPAYLLADQMELKRIRIPASVEKIGGSAFSYCLGLEEIRVEAVEPPLLEDTYDVFYEVDKSIPLIVPEGTVEKYREAEGWREFLNYIEAGDETGVESAEADIPAYYTEGLTLIMDSERDVEVFSTAGTLVYSGRTQTVTLPQAGVYVMRCDGETYKFVVK</sequence>
<dbReference type="Proteomes" id="UP000712007">
    <property type="component" value="Unassembled WGS sequence"/>
</dbReference>
<name>A0A940DIJ3_9BACT</name>
<evidence type="ECO:0000313" key="3">
    <source>
        <dbReference type="Proteomes" id="UP000712007"/>
    </source>
</evidence>
<dbReference type="InterPro" id="IPR032675">
    <property type="entry name" value="LRR_dom_sf"/>
</dbReference>
<accession>A0A940DIJ3</accession>
<feature type="chain" id="PRO_5037531750" evidence="1">
    <location>
        <begin position="22"/>
        <end position="950"/>
    </location>
</feature>
<dbReference type="AlphaFoldDB" id="A0A940DIJ3"/>
<dbReference type="InterPro" id="IPR053139">
    <property type="entry name" value="Surface_bspA-like"/>
</dbReference>
<keyword evidence="1" id="KW-0732">Signal</keyword>
<proteinExistence type="predicted"/>
<dbReference type="InterPro" id="IPR026906">
    <property type="entry name" value="LRR_5"/>
</dbReference>
<dbReference type="Pfam" id="PF13306">
    <property type="entry name" value="LRR_5"/>
    <property type="match status" value="6"/>
</dbReference>
<organism evidence="2 3">
    <name type="scientific">Candidatus Aphodosoma intestinipullorum</name>
    <dbReference type="NCBI Taxonomy" id="2840674"/>
    <lineage>
        <taxon>Bacteria</taxon>
        <taxon>Pseudomonadati</taxon>
        <taxon>Bacteroidota</taxon>
        <taxon>Bacteroidia</taxon>
        <taxon>Bacteroidales</taxon>
        <taxon>Candidatus Aphodosoma</taxon>
    </lineage>
</organism>
<comment type="caution">
    <text evidence="2">The sequence shown here is derived from an EMBL/GenBank/DDBJ whole genome shotgun (WGS) entry which is preliminary data.</text>
</comment>
<reference evidence="2" key="2">
    <citation type="journal article" date="2021" name="PeerJ">
        <title>Extensive microbial diversity within the chicken gut microbiome revealed by metagenomics and culture.</title>
        <authorList>
            <person name="Gilroy R."/>
            <person name="Ravi A."/>
            <person name="Getino M."/>
            <person name="Pursley I."/>
            <person name="Horton D.L."/>
            <person name="Alikhan N.F."/>
            <person name="Baker D."/>
            <person name="Gharbi K."/>
            <person name="Hall N."/>
            <person name="Watson M."/>
            <person name="Adriaenssens E.M."/>
            <person name="Foster-Nyarko E."/>
            <person name="Jarju S."/>
            <person name="Secka A."/>
            <person name="Antonio M."/>
            <person name="Oren A."/>
            <person name="Chaudhuri R.R."/>
            <person name="La Ragione R."/>
            <person name="Hildebrand F."/>
            <person name="Pallen M.J."/>
        </authorList>
    </citation>
    <scope>NUCLEOTIDE SEQUENCE</scope>
    <source>
        <strain evidence="2">3924</strain>
    </source>
</reference>
<evidence type="ECO:0000256" key="1">
    <source>
        <dbReference type="SAM" id="SignalP"/>
    </source>
</evidence>
<evidence type="ECO:0000313" key="2">
    <source>
        <dbReference type="EMBL" id="MBO8439178.1"/>
    </source>
</evidence>
<protein>
    <submittedName>
        <fullName evidence="2">Leucine-rich repeat protein</fullName>
    </submittedName>
</protein>
<dbReference type="EMBL" id="JADIMV010000018">
    <property type="protein sequence ID" value="MBO8439178.1"/>
    <property type="molecule type" value="Genomic_DNA"/>
</dbReference>